<comment type="caution">
    <text evidence="5">The sequence shown here is derived from an EMBL/GenBank/DDBJ whole genome shotgun (WGS) entry which is preliminary data.</text>
</comment>
<dbReference type="AlphaFoldDB" id="A0A413VJH9"/>
<dbReference type="Pfam" id="PF00497">
    <property type="entry name" value="SBP_bac_3"/>
    <property type="match status" value="1"/>
</dbReference>
<dbReference type="SUPFAM" id="SSF53850">
    <property type="entry name" value="Periplasmic binding protein-like II"/>
    <property type="match status" value="1"/>
</dbReference>
<proteinExistence type="predicted"/>
<dbReference type="CDD" id="cd01009">
    <property type="entry name" value="PBP2_YfhD_N"/>
    <property type="match status" value="1"/>
</dbReference>
<keyword evidence="2" id="KW-0732">Signal</keyword>
<dbReference type="SMART" id="SM00062">
    <property type="entry name" value="PBPb"/>
    <property type="match status" value="1"/>
</dbReference>
<name>A0A413VJH9_9BACE</name>
<sequence length="463" mass="52602">MTVRRSILPVFLIILFSVLACRHRHHPTEEVGAYDLAQIKDSGELVVLTLYSSTTYFIYRGQEMGFQYELSEQFAKSLGVKLRIEVARNVSELIEKLLAGEGDLIAYNLPITKELKDSLIYCGEEVITHQVIVQRNNGKTKPITDVTELIGKDVYVKPGKYYDRLVNLNSELGGGIQIHKITGDSITTEDLITQVAQGKIPYTVADNDLAKLNTTYYPNLNIKLSISFDQRASWAVRKDCPQLAAAADKWHEDNMTSPAYSASMKRYFEISKAVPHSPILSLREGKISHYDKLFKKYAKEIDWDWRLLASLAYTESNFDTTAVSWAGAKGLMQLMPQTARAMGIPPGKEQNPEESIKAAVKYIASTDRSLRMIPDKQERIKFILASYNAGLGHVYDAIALADKYGKNKNIWDNNVENYILLKSNEEYFTDPVCKNGYFRGIETYNFVKDIMSRYESYKKKIKE</sequence>
<dbReference type="PROSITE" id="PS51257">
    <property type="entry name" value="PROKAR_LIPOPROTEIN"/>
    <property type="match status" value="1"/>
</dbReference>
<dbReference type="RefSeq" id="WP_025867997.1">
    <property type="nucleotide sequence ID" value="NZ_CABJFV010000014.1"/>
</dbReference>
<evidence type="ECO:0000313" key="6">
    <source>
        <dbReference type="Proteomes" id="UP000284379"/>
    </source>
</evidence>
<protein>
    <submittedName>
        <fullName evidence="5">Lytic transglycosylase F</fullName>
    </submittedName>
</protein>
<dbReference type="Proteomes" id="UP000284379">
    <property type="component" value="Unassembled WGS sequence"/>
</dbReference>
<dbReference type="PANTHER" id="PTHR35936:SF32">
    <property type="entry name" value="MEMBRANE-BOUND LYTIC MUREIN TRANSGLYCOSYLASE F"/>
    <property type="match status" value="1"/>
</dbReference>
<keyword evidence="3" id="KW-0998">Cell outer membrane</keyword>
<dbReference type="SUPFAM" id="SSF53955">
    <property type="entry name" value="Lysozyme-like"/>
    <property type="match status" value="1"/>
</dbReference>
<dbReference type="PANTHER" id="PTHR35936">
    <property type="entry name" value="MEMBRANE-BOUND LYTIC MUREIN TRANSGLYCOSYLASE F"/>
    <property type="match status" value="1"/>
</dbReference>
<evidence type="ECO:0000259" key="4">
    <source>
        <dbReference type="SMART" id="SM00062"/>
    </source>
</evidence>
<dbReference type="GO" id="GO:0009279">
    <property type="term" value="C:cell outer membrane"/>
    <property type="evidence" value="ECO:0007669"/>
    <property type="project" value="UniProtKB-SubCell"/>
</dbReference>
<keyword evidence="3" id="KW-0472">Membrane</keyword>
<dbReference type="InterPro" id="IPR023346">
    <property type="entry name" value="Lysozyme-like_dom_sf"/>
</dbReference>
<comment type="subcellular location">
    <subcellularLocation>
        <location evidence="1">Cell outer membrane</location>
        <topology evidence="1">Peripheral membrane protein</topology>
    </subcellularLocation>
</comment>
<dbReference type="InterPro" id="IPR008258">
    <property type="entry name" value="Transglycosylase_SLT_dom_1"/>
</dbReference>
<evidence type="ECO:0000256" key="3">
    <source>
        <dbReference type="ARBA" id="ARBA00023237"/>
    </source>
</evidence>
<dbReference type="GeneID" id="69501500"/>
<feature type="domain" description="Solute-binding protein family 3/N-terminal" evidence="4">
    <location>
        <begin position="47"/>
        <end position="271"/>
    </location>
</feature>
<accession>A0A413VJH9</accession>
<dbReference type="Gene3D" id="1.10.530.10">
    <property type="match status" value="1"/>
</dbReference>
<dbReference type="InterPro" id="IPR001638">
    <property type="entry name" value="Solute-binding_3/MltF_N"/>
</dbReference>
<dbReference type="Pfam" id="PF01464">
    <property type="entry name" value="SLT"/>
    <property type="match status" value="1"/>
</dbReference>
<evidence type="ECO:0000256" key="2">
    <source>
        <dbReference type="ARBA" id="ARBA00022729"/>
    </source>
</evidence>
<dbReference type="Gene3D" id="3.40.190.10">
    <property type="entry name" value="Periplasmic binding protein-like II"/>
    <property type="match status" value="2"/>
</dbReference>
<dbReference type="CDD" id="cd13403">
    <property type="entry name" value="MLTF-like"/>
    <property type="match status" value="1"/>
</dbReference>
<organism evidence="5 6">
    <name type="scientific">Bacteroides nordii</name>
    <dbReference type="NCBI Taxonomy" id="291645"/>
    <lineage>
        <taxon>Bacteria</taxon>
        <taxon>Pseudomonadati</taxon>
        <taxon>Bacteroidota</taxon>
        <taxon>Bacteroidia</taxon>
        <taxon>Bacteroidales</taxon>
        <taxon>Bacteroidaceae</taxon>
        <taxon>Bacteroides</taxon>
    </lineage>
</organism>
<evidence type="ECO:0000256" key="1">
    <source>
        <dbReference type="ARBA" id="ARBA00004339"/>
    </source>
</evidence>
<reference evidence="5 6" key="1">
    <citation type="submission" date="2018-08" db="EMBL/GenBank/DDBJ databases">
        <title>A genome reference for cultivated species of the human gut microbiota.</title>
        <authorList>
            <person name="Zou Y."/>
            <person name="Xue W."/>
            <person name="Luo G."/>
        </authorList>
    </citation>
    <scope>NUCLEOTIDE SEQUENCE [LARGE SCALE GENOMIC DNA]</scope>
    <source>
        <strain evidence="5 6">AM40-30BH</strain>
    </source>
</reference>
<dbReference type="EMBL" id="QSGO01000014">
    <property type="protein sequence ID" value="RHB33736.1"/>
    <property type="molecule type" value="Genomic_DNA"/>
</dbReference>
<evidence type="ECO:0000313" key="5">
    <source>
        <dbReference type="EMBL" id="RHB33736.1"/>
    </source>
</evidence>
<gene>
    <name evidence="5" type="ORF">DW888_15450</name>
</gene>